<evidence type="ECO:0000313" key="2">
    <source>
        <dbReference type="EMBL" id="CAD7652655.1"/>
    </source>
</evidence>
<evidence type="ECO:0000313" key="3">
    <source>
        <dbReference type="Proteomes" id="UP000728032"/>
    </source>
</evidence>
<name>A0A7R9M335_9ACAR</name>
<feature type="chain" id="PRO_5036211365" evidence="1">
    <location>
        <begin position="21"/>
        <end position="89"/>
    </location>
</feature>
<proteinExistence type="predicted"/>
<accession>A0A7R9M335</accession>
<gene>
    <name evidence="2" type="ORF">ONB1V03_LOCUS9316</name>
</gene>
<dbReference type="OrthoDB" id="8354356at2759"/>
<feature type="signal peptide" evidence="1">
    <location>
        <begin position="1"/>
        <end position="20"/>
    </location>
</feature>
<keyword evidence="1" id="KW-0732">Signal</keyword>
<organism evidence="2">
    <name type="scientific">Oppiella nova</name>
    <dbReference type="NCBI Taxonomy" id="334625"/>
    <lineage>
        <taxon>Eukaryota</taxon>
        <taxon>Metazoa</taxon>
        <taxon>Ecdysozoa</taxon>
        <taxon>Arthropoda</taxon>
        <taxon>Chelicerata</taxon>
        <taxon>Arachnida</taxon>
        <taxon>Acari</taxon>
        <taxon>Acariformes</taxon>
        <taxon>Sarcoptiformes</taxon>
        <taxon>Oribatida</taxon>
        <taxon>Brachypylina</taxon>
        <taxon>Oppioidea</taxon>
        <taxon>Oppiidae</taxon>
        <taxon>Oppiella</taxon>
    </lineage>
</organism>
<dbReference type="EMBL" id="OC920620">
    <property type="protein sequence ID" value="CAD7652655.1"/>
    <property type="molecule type" value="Genomic_DNA"/>
</dbReference>
<dbReference type="Proteomes" id="UP000728032">
    <property type="component" value="Unassembled WGS sequence"/>
</dbReference>
<reference evidence="2" key="1">
    <citation type="submission" date="2020-11" db="EMBL/GenBank/DDBJ databases">
        <authorList>
            <person name="Tran Van P."/>
        </authorList>
    </citation>
    <scope>NUCLEOTIDE SEQUENCE</scope>
</reference>
<dbReference type="EMBL" id="CAJPVJ010005795">
    <property type="protein sequence ID" value="CAG2169842.1"/>
    <property type="molecule type" value="Genomic_DNA"/>
</dbReference>
<protein>
    <submittedName>
        <fullName evidence="2">Uncharacterized protein</fullName>
    </submittedName>
</protein>
<sequence>MRSMIAVLTLLVVVFTIGEAVNHEKYSQTIQKVAQNGQSFRAGLEAELFKNYKTNDCWQCSGGCTAVYCCDDGYPQCCIVTGKCGCCPP</sequence>
<keyword evidence="3" id="KW-1185">Reference proteome</keyword>
<evidence type="ECO:0000256" key="1">
    <source>
        <dbReference type="SAM" id="SignalP"/>
    </source>
</evidence>
<dbReference type="AlphaFoldDB" id="A0A7R9M335"/>